<dbReference type="GO" id="GO:0006865">
    <property type="term" value="P:amino acid transport"/>
    <property type="evidence" value="ECO:0007669"/>
    <property type="project" value="UniProtKB-UniRule"/>
</dbReference>
<dbReference type="GO" id="GO:0031460">
    <property type="term" value="P:glycine betaine transport"/>
    <property type="evidence" value="ECO:0007669"/>
    <property type="project" value="InterPro"/>
</dbReference>
<keyword evidence="4 8" id="KW-0067">ATP-binding</keyword>
<keyword evidence="8" id="KW-0472">Membrane</keyword>
<keyword evidence="8" id="KW-1003">Cell membrane</keyword>
<reference evidence="11 12" key="1">
    <citation type="submission" date="2009-02" db="EMBL/GenBank/DDBJ databases">
        <title>Sequencing of the draft genome and assembly of Dethiobacter alkaliphilus AHT 1.</title>
        <authorList>
            <consortium name="US DOE Joint Genome Institute (JGI-PGF)"/>
            <person name="Lucas S."/>
            <person name="Copeland A."/>
            <person name="Lapidus A."/>
            <person name="Glavina del Rio T."/>
            <person name="Dalin E."/>
            <person name="Tice H."/>
            <person name="Bruce D."/>
            <person name="Goodwin L."/>
            <person name="Pitluck S."/>
            <person name="Larimer F."/>
            <person name="Land M.L."/>
            <person name="Hauser L."/>
            <person name="Muyzer G."/>
        </authorList>
    </citation>
    <scope>NUCLEOTIDE SEQUENCE [LARGE SCALE GENOMIC DNA]</scope>
    <source>
        <strain evidence="11 12">AHT 1</strain>
    </source>
</reference>
<dbReference type="GO" id="GO:0006970">
    <property type="term" value="P:response to osmotic stress"/>
    <property type="evidence" value="ECO:0007669"/>
    <property type="project" value="UniProtKB-ARBA"/>
</dbReference>
<dbReference type="InterPro" id="IPR000644">
    <property type="entry name" value="CBS_dom"/>
</dbReference>
<evidence type="ECO:0000256" key="4">
    <source>
        <dbReference type="ARBA" id="ARBA00022840"/>
    </source>
</evidence>
<dbReference type="PROSITE" id="PS50893">
    <property type="entry name" value="ABC_TRANSPORTER_2"/>
    <property type="match status" value="1"/>
</dbReference>
<comment type="similarity">
    <text evidence="1 8">Belongs to the ABC transporter superfamily.</text>
</comment>
<dbReference type="OrthoDB" id="9802264at2"/>
<dbReference type="InterPro" id="IPR046342">
    <property type="entry name" value="CBS_dom_sf"/>
</dbReference>
<evidence type="ECO:0000256" key="8">
    <source>
        <dbReference type="RuleBase" id="RU369116"/>
    </source>
</evidence>
<dbReference type="PANTHER" id="PTHR43869:SF1">
    <property type="entry name" value="GLYCINE BETAINE_PROLINE BETAINE TRANSPORT SYSTEM ATP-BINDING PROTEIN PROV"/>
    <property type="match status" value="1"/>
</dbReference>
<dbReference type="GO" id="GO:0005886">
    <property type="term" value="C:plasma membrane"/>
    <property type="evidence" value="ECO:0007669"/>
    <property type="project" value="UniProtKB-SubCell"/>
</dbReference>
<proteinExistence type="inferred from homology"/>
<dbReference type="Gene3D" id="3.10.580.10">
    <property type="entry name" value="CBS-domain"/>
    <property type="match status" value="1"/>
</dbReference>
<dbReference type="InterPro" id="IPR017871">
    <property type="entry name" value="ABC_transporter-like_CS"/>
</dbReference>
<dbReference type="STRING" id="555088.DealDRAFT_2380"/>
<keyword evidence="12" id="KW-1185">Reference proteome</keyword>
<dbReference type="Proteomes" id="UP000006443">
    <property type="component" value="Unassembled WGS sequence"/>
</dbReference>
<dbReference type="RefSeq" id="WP_008517705.1">
    <property type="nucleotide sequence ID" value="NZ_ACJM01000013.1"/>
</dbReference>
<evidence type="ECO:0000259" key="10">
    <source>
        <dbReference type="PROSITE" id="PS51371"/>
    </source>
</evidence>
<dbReference type="NCBIfam" id="TIGR01186">
    <property type="entry name" value="proV"/>
    <property type="match status" value="1"/>
</dbReference>
<evidence type="ECO:0000259" key="9">
    <source>
        <dbReference type="PROSITE" id="PS50893"/>
    </source>
</evidence>
<keyword evidence="3 8" id="KW-0547">Nucleotide-binding</keyword>
<dbReference type="FunFam" id="3.40.50.300:FF:000201">
    <property type="entry name" value="Glycine betaine/L-proline ABC transporter ATP-binding protein"/>
    <property type="match status" value="1"/>
</dbReference>
<comment type="subcellular location">
    <subcellularLocation>
        <location evidence="8">Cell inner membrane</location>
        <topology evidence="8">Peripheral membrane protein</topology>
    </subcellularLocation>
</comment>
<dbReference type="EC" id="7.6.2.9" evidence="8"/>
<dbReference type="PROSITE" id="PS51371">
    <property type="entry name" value="CBS"/>
    <property type="match status" value="1"/>
</dbReference>
<evidence type="ECO:0000313" key="12">
    <source>
        <dbReference type="Proteomes" id="UP000006443"/>
    </source>
</evidence>
<dbReference type="PANTHER" id="PTHR43869">
    <property type="entry name" value="GLYCINE BETAINE/PROLINE BETAINE TRANSPORT SYSTEM ATP-BINDING PROTEIN PROV"/>
    <property type="match status" value="1"/>
</dbReference>
<dbReference type="SUPFAM" id="SSF54631">
    <property type="entry name" value="CBS-domain pair"/>
    <property type="match status" value="1"/>
</dbReference>
<sequence>MSQIVIKDLYKVFGRNTKKAIELSKSGMSKDEIMRKTGMAIGLNNINLEIKQGECFVIVGLSGSGKSTLIRCINRLIAPSAGEVLIDGTDLTKLSDAELREFRRKKFGMVFQRFALFPHKTIAENVEFGLEIQDMAKEERHRIALETLETVGLKGWEEKYPNHLSGGMQQRVGLARALALDPEILLMDEAFSALDPLIKREMQDELLELQEQMQKTILFITHDLDEALKLGDRIAVMKDGYIVQVGTPEEILESPADDYVQEFVQGVDRTKVLTAEGVMKKVDVFVTPKDGPNTALKKMRDYGISTIFVLSKDKTLKGLITADAAATAIKENQQNLESILITELPVVNLETPLSDIVPISATASYPISVVNEKEQLKGIIVRGALLSGIAGKEVSDHVS</sequence>
<dbReference type="AlphaFoldDB" id="C0GIS1"/>
<dbReference type="SUPFAM" id="SSF52540">
    <property type="entry name" value="P-loop containing nucleoside triphosphate hydrolases"/>
    <property type="match status" value="1"/>
</dbReference>
<dbReference type="InterPro" id="IPR005892">
    <property type="entry name" value="Gly-betaine_transp_ATP-bd"/>
</dbReference>
<feature type="domain" description="CBS" evidence="10">
    <location>
        <begin position="279"/>
        <end position="338"/>
    </location>
</feature>
<dbReference type="SMART" id="SM00382">
    <property type="entry name" value="AAA"/>
    <property type="match status" value="1"/>
</dbReference>
<dbReference type="eggNOG" id="COG4175">
    <property type="taxonomic scope" value="Bacteria"/>
</dbReference>
<dbReference type="InterPro" id="IPR051921">
    <property type="entry name" value="ABC_osmolyte_uptake_ATP-bind"/>
</dbReference>
<feature type="domain" description="ABC transporter" evidence="9">
    <location>
        <begin position="28"/>
        <end position="264"/>
    </location>
</feature>
<dbReference type="InterPro" id="IPR003593">
    <property type="entry name" value="AAA+_ATPase"/>
</dbReference>
<dbReference type="PROSITE" id="PS00211">
    <property type="entry name" value="ABC_TRANSPORTER_1"/>
    <property type="match status" value="1"/>
</dbReference>
<name>C0GIS1_DETAL</name>
<comment type="caution">
    <text evidence="11">The sequence shown here is derived from an EMBL/GenBank/DDBJ whole genome shotgun (WGS) entry which is preliminary data.</text>
</comment>
<accession>C0GIS1</accession>
<evidence type="ECO:0000313" key="11">
    <source>
        <dbReference type="EMBL" id="EEG76735.1"/>
    </source>
</evidence>
<protein>
    <recommendedName>
        <fullName evidence="8">Quaternary amine transport ATP-binding protein</fullName>
        <ecNumber evidence="8">7.6.2.9</ecNumber>
    </recommendedName>
</protein>
<dbReference type="GO" id="GO:0005524">
    <property type="term" value="F:ATP binding"/>
    <property type="evidence" value="ECO:0007669"/>
    <property type="project" value="UniProtKB-UniRule"/>
</dbReference>
<dbReference type="CDD" id="cd03294">
    <property type="entry name" value="ABC_Pro_Gly_Betaine"/>
    <property type="match status" value="1"/>
</dbReference>
<evidence type="ECO:0000256" key="2">
    <source>
        <dbReference type="ARBA" id="ARBA00022448"/>
    </source>
</evidence>
<evidence type="ECO:0000256" key="7">
    <source>
        <dbReference type="PROSITE-ProRule" id="PRU00703"/>
    </source>
</evidence>
<dbReference type="EMBL" id="ACJM01000013">
    <property type="protein sequence ID" value="EEG76735.1"/>
    <property type="molecule type" value="Genomic_DNA"/>
</dbReference>
<dbReference type="GO" id="GO:0016887">
    <property type="term" value="F:ATP hydrolysis activity"/>
    <property type="evidence" value="ECO:0007669"/>
    <property type="project" value="UniProtKB-UniRule"/>
</dbReference>
<organism evidence="11 12">
    <name type="scientific">Dethiobacter alkaliphilus AHT 1</name>
    <dbReference type="NCBI Taxonomy" id="555088"/>
    <lineage>
        <taxon>Bacteria</taxon>
        <taxon>Bacillati</taxon>
        <taxon>Bacillota</taxon>
        <taxon>Dethiobacteria</taxon>
        <taxon>Dethiobacterales</taxon>
        <taxon>Dethiobacteraceae</taxon>
        <taxon>Dethiobacter</taxon>
    </lineage>
</organism>
<evidence type="ECO:0000256" key="5">
    <source>
        <dbReference type="ARBA" id="ARBA00022970"/>
    </source>
</evidence>
<keyword evidence="2 8" id="KW-0813">Transport</keyword>
<evidence type="ECO:0000256" key="6">
    <source>
        <dbReference type="ARBA" id="ARBA00023122"/>
    </source>
</evidence>
<keyword evidence="5" id="KW-0029">Amino-acid transport</keyword>
<dbReference type="InterPro" id="IPR003439">
    <property type="entry name" value="ABC_transporter-like_ATP-bd"/>
</dbReference>
<dbReference type="Pfam" id="PF00005">
    <property type="entry name" value="ABC_tran"/>
    <property type="match status" value="1"/>
</dbReference>
<keyword evidence="6 7" id="KW-0129">CBS domain</keyword>
<dbReference type="Gene3D" id="3.40.50.300">
    <property type="entry name" value="P-loop containing nucleotide triphosphate hydrolases"/>
    <property type="match status" value="1"/>
</dbReference>
<comment type="subunit">
    <text evidence="8">The complex is probably composed of two ATP-binding proteins, two transmembrane proteins and a solute-binding protein.</text>
</comment>
<comment type="catalytic activity">
    <reaction evidence="8">
        <text>a quaternary ammonium(out) + ATP + H2O = a quaternary ammonium(in) + ADP + phosphate + H(+)</text>
        <dbReference type="Rhea" id="RHEA:11036"/>
        <dbReference type="ChEBI" id="CHEBI:15377"/>
        <dbReference type="ChEBI" id="CHEBI:15378"/>
        <dbReference type="ChEBI" id="CHEBI:30616"/>
        <dbReference type="ChEBI" id="CHEBI:35267"/>
        <dbReference type="ChEBI" id="CHEBI:43474"/>
        <dbReference type="ChEBI" id="CHEBI:456216"/>
    </reaction>
</comment>
<keyword evidence="8" id="KW-0997">Cell inner membrane</keyword>
<evidence type="ECO:0000256" key="1">
    <source>
        <dbReference type="ARBA" id="ARBA00005417"/>
    </source>
</evidence>
<dbReference type="GO" id="GO:0015418">
    <property type="term" value="F:ABC-type quaternary ammonium compound transporting activity"/>
    <property type="evidence" value="ECO:0007669"/>
    <property type="project" value="UniProtKB-EC"/>
</dbReference>
<evidence type="ECO:0000256" key="3">
    <source>
        <dbReference type="ARBA" id="ARBA00022741"/>
    </source>
</evidence>
<dbReference type="InterPro" id="IPR027417">
    <property type="entry name" value="P-loop_NTPase"/>
</dbReference>
<dbReference type="Pfam" id="PF00571">
    <property type="entry name" value="CBS"/>
    <property type="match status" value="1"/>
</dbReference>
<gene>
    <name evidence="11" type="ORF">DealDRAFT_2380</name>
</gene>